<accession>A0A143QHF8</accession>
<reference evidence="2 3" key="1">
    <citation type="journal article" date="2016" name="Genome Announc.">
        <title>Complete Genome and Plasmid Sequences for Rhodococcus fascians D188 and Draft Sequences for Rhodococcus Isolates PBTS 1 and PBTS 2.</title>
        <authorList>
            <person name="Stamler R.A."/>
            <person name="Vereecke D."/>
            <person name="Zhang Y."/>
            <person name="Schilkey F."/>
            <person name="Devitt N."/>
            <person name="Randall J.J."/>
        </authorList>
    </citation>
    <scope>NUCLEOTIDE SEQUENCE [LARGE SCALE GENOMIC DNA]</scope>
    <source>
        <strain evidence="2 3">PBTS2</strain>
    </source>
</reference>
<keyword evidence="1" id="KW-1133">Transmembrane helix</keyword>
<dbReference type="EMBL" id="CP015220">
    <property type="protein sequence ID" value="AMY22198.1"/>
    <property type="molecule type" value="Genomic_DNA"/>
</dbReference>
<gene>
    <name evidence="2" type="ORF">A3Q41_00880</name>
</gene>
<keyword evidence="1" id="KW-0472">Membrane</keyword>
<keyword evidence="3" id="KW-1185">Reference proteome</keyword>
<dbReference type="KEGG" id="rhs:A3Q41_00880"/>
<dbReference type="OrthoDB" id="4476244at2"/>
<organism evidence="2 3">
    <name type="scientific">Rhodococcoides fascians</name>
    <name type="common">Rhodococcus fascians</name>
    <dbReference type="NCBI Taxonomy" id="1828"/>
    <lineage>
        <taxon>Bacteria</taxon>
        <taxon>Bacillati</taxon>
        <taxon>Actinomycetota</taxon>
        <taxon>Actinomycetes</taxon>
        <taxon>Mycobacteriales</taxon>
        <taxon>Nocardiaceae</taxon>
        <taxon>Rhodococcoides</taxon>
    </lineage>
</organism>
<sequence>MVQSSRTVPPYRVPPTVLIAAATVWNRREAYWFLVAVIVPAACWSRYPALVPYMFAIVLFGALVFRYRRIASWVSMLRWGVIAHVETVDTALRGDRNLRLAHATGWNVQRRWYTGSLTESTVRYRAGDARGHLFVRGLPFTTGVVLAHSKQPASAMVISDFPCDLQLDGKGRWAATFPQGFWRQASATVALYGYAVAGLAVSLGYS</sequence>
<dbReference type="PATRIC" id="fig|1653479.3.peg.900"/>
<evidence type="ECO:0000313" key="3">
    <source>
        <dbReference type="Proteomes" id="UP000076038"/>
    </source>
</evidence>
<feature type="transmembrane region" description="Helical" evidence="1">
    <location>
        <begin position="53"/>
        <end position="68"/>
    </location>
</feature>
<evidence type="ECO:0000313" key="2">
    <source>
        <dbReference type="EMBL" id="AMY22198.1"/>
    </source>
</evidence>
<dbReference type="Proteomes" id="UP000076038">
    <property type="component" value="Chromosome"/>
</dbReference>
<reference evidence="3" key="2">
    <citation type="submission" date="2016-04" db="EMBL/GenBank/DDBJ databases">
        <title>Complete Genome and Plasmid Sequences for Rhodococcus fascians D188 and Draft Sequences for Rhodococcus spp. Isolates PBTS 1 and PBTS 2.</title>
        <authorList>
            <person name="Stamer R."/>
            <person name="Vereecke D."/>
            <person name="Zhang Y."/>
            <person name="Schilkey F."/>
            <person name="Devitt N."/>
            <person name="Randall J."/>
        </authorList>
    </citation>
    <scope>NUCLEOTIDE SEQUENCE [LARGE SCALE GENOMIC DNA]</scope>
    <source>
        <strain evidence="3">PBTS2</strain>
    </source>
</reference>
<dbReference type="AlphaFoldDB" id="A0A143QHF8"/>
<dbReference type="RefSeq" id="WP_048316599.1">
    <property type="nucleotide sequence ID" value="NZ_CP015220.1"/>
</dbReference>
<protein>
    <submittedName>
        <fullName evidence="2">Uncharacterized protein</fullName>
    </submittedName>
</protein>
<keyword evidence="1" id="KW-0812">Transmembrane</keyword>
<name>A0A143QHF8_RHOFA</name>
<evidence type="ECO:0000256" key="1">
    <source>
        <dbReference type="SAM" id="Phobius"/>
    </source>
</evidence>
<proteinExistence type="predicted"/>